<dbReference type="SUPFAM" id="SSF69360">
    <property type="entry name" value="Cell wall binding repeat"/>
    <property type="match status" value="1"/>
</dbReference>
<accession>A0ABV9JBH8</accession>
<evidence type="ECO:0000256" key="1">
    <source>
        <dbReference type="ARBA" id="ARBA00022737"/>
    </source>
</evidence>
<gene>
    <name evidence="3" type="ORF">ACFO26_02410</name>
</gene>
<dbReference type="Pfam" id="PF19127">
    <property type="entry name" value="Choline_bind_3"/>
    <property type="match status" value="1"/>
</dbReference>
<sequence length="378" mass="41626">MNKKSKILVSGILLGLLLVLASRNVQAATASPSIKKVNNVCVGFAAGGGTRLVGQYEFSGSWYQFSKNGDVEYGQQKGANGNWYLFNRSSGKMMYGQQKDAGHWYLFNRKSGIMTYGLVKDTNGKNYYFNPTSGVMMYGKQSLNGNDYYFSSTSGALEKTVVLPKYNWHYDATEGADSGHASDVHFPQFIYLTSKKAGTRTYSSNDVYYAYNDTAFNFNVQLQADAKSADYANEQARLAWSNTQNKETLAVANAKAKVTADQTKINEATALVHQANVDVTADEQHNLDITSDAKLLSQYQSALTSAQNTYNTGNIAYQKSVSSLNTLNNQGTDYVHLSYTVTLTNSNKTATVKFVETTRKNGSNTVKNISRSVTLYVK</sequence>
<dbReference type="EMBL" id="JBHSGD010000003">
    <property type="protein sequence ID" value="MFC4651756.1"/>
    <property type="molecule type" value="Genomic_DNA"/>
</dbReference>
<evidence type="ECO:0000313" key="4">
    <source>
        <dbReference type="Proteomes" id="UP001595987"/>
    </source>
</evidence>
<protein>
    <submittedName>
        <fullName evidence="3">Uncharacterized protein</fullName>
    </submittedName>
</protein>
<keyword evidence="2" id="KW-0732">Signal</keyword>
<proteinExistence type="predicted"/>
<dbReference type="Gene3D" id="2.10.270.10">
    <property type="entry name" value="Cholin Binding"/>
    <property type="match status" value="1"/>
</dbReference>
<keyword evidence="4" id="KW-1185">Reference proteome</keyword>
<dbReference type="RefSeq" id="WP_213536915.1">
    <property type="nucleotide sequence ID" value="NZ_BOVQ01000011.1"/>
</dbReference>
<reference evidence="4" key="1">
    <citation type="journal article" date="2019" name="Int. J. Syst. Evol. Microbiol.">
        <title>The Global Catalogue of Microorganisms (GCM) 10K type strain sequencing project: providing services to taxonomists for standard genome sequencing and annotation.</title>
        <authorList>
            <consortium name="The Broad Institute Genomics Platform"/>
            <consortium name="The Broad Institute Genome Sequencing Center for Infectious Disease"/>
            <person name="Wu L."/>
            <person name="Ma J."/>
        </authorList>
    </citation>
    <scope>NUCLEOTIDE SEQUENCE [LARGE SCALE GENOMIC DNA]</scope>
    <source>
        <strain evidence="4">CCUG 63287</strain>
    </source>
</reference>
<evidence type="ECO:0000313" key="3">
    <source>
        <dbReference type="EMBL" id="MFC4651756.1"/>
    </source>
</evidence>
<feature type="chain" id="PRO_5045770629" evidence="2">
    <location>
        <begin position="28"/>
        <end position="378"/>
    </location>
</feature>
<evidence type="ECO:0000256" key="2">
    <source>
        <dbReference type="SAM" id="SignalP"/>
    </source>
</evidence>
<dbReference type="InterPro" id="IPR018337">
    <property type="entry name" value="Cell_wall/Cho-bd_repeat"/>
</dbReference>
<keyword evidence="1" id="KW-0677">Repeat</keyword>
<organism evidence="3 4">
    <name type="scientific">Lactococcus nasutitermitis</name>
    <dbReference type="NCBI Taxonomy" id="1652957"/>
    <lineage>
        <taxon>Bacteria</taxon>
        <taxon>Bacillati</taxon>
        <taxon>Bacillota</taxon>
        <taxon>Bacilli</taxon>
        <taxon>Lactobacillales</taxon>
        <taxon>Streptococcaceae</taxon>
        <taxon>Lactococcus</taxon>
    </lineage>
</organism>
<dbReference type="Proteomes" id="UP001595987">
    <property type="component" value="Unassembled WGS sequence"/>
</dbReference>
<comment type="caution">
    <text evidence="3">The sequence shown here is derived from an EMBL/GenBank/DDBJ whole genome shotgun (WGS) entry which is preliminary data.</text>
</comment>
<name>A0ABV9JBH8_9LACT</name>
<feature type="signal peptide" evidence="2">
    <location>
        <begin position="1"/>
        <end position="27"/>
    </location>
</feature>